<dbReference type="GO" id="GO:0005829">
    <property type="term" value="C:cytosol"/>
    <property type="evidence" value="ECO:0007669"/>
    <property type="project" value="TreeGrafter"/>
</dbReference>
<dbReference type="InterPro" id="IPR014710">
    <property type="entry name" value="RmlC-like_jellyroll"/>
</dbReference>
<sequence length="239" mass="26609">MNTIPEFKGLLSNNTLDNFLKTPSEDSIKAVLHELLELKYEDHKEKFLSFTQNYHNYGLDENTVHGIDLIVKYFPKDVGIFIPLILNVIVSEPGQALLIPTGTLHAYLEGDLIEAMALSDNVIRAAMTPKFVDVENLFKVMNFKPQGPQYLEGQSNQEGVFYFPTGFSSFNLESGKIAEGKKAKINKKFDASIIAVLNGTVKLNGEEYKSGSTVLIMPQTELEIESLSGTAEFYICSSK</sequence>
<keyword evidence="2" id="KW-1185">Reference proteome</keyword>
<dbReference type="PRINTS" id="PR00714">
    <property type="entry name" value="MAN6PISMRASE"/>
</dbReference>
<dbReference type="Gene3D" id="2.60.120.10">
    <property type="entry name" value="Jelly Rolls"/>
    <property type="match status" value="2"/>
</dbReference>
<evidence type="ECO:0000313" key="1">
    <source>
        <dbReference type="EMBL" id="OHS92993.1"/>
    </source>
</evidence>
<dbReference type="EMBL" id="MLAK01001447">
    <property type="protein sequence ID" value="OHS92993.1"/>
    <property type="molecule type" value="Genomic_DNA"/>
</dbReference>
<protein>
    <submittedName>
        <fullName evidence="1">Mannose-6-phosphate isomerase</fullName>
    </submittedName>
</protein>
<accession>A0A1J4J2N2</accession>
<dbReference type="Gene3D" id="1.10.441.10">
    <property type="entry name" value="Phosphomannose Isomerase, domain 2"/>
    <property type="match status" value="1"/>
</dbReference>
<reference evidence="1" key="1">
    <citation type="submission" date="2016-10" db="EMBL/GenBank/DDBJ databases">
        <authorList>
            <person name="Benchimol M."/>
            <person name="Almeida L.G."/>
            <person name="Vasconcelos A.T."/>
            <person name="Perreira-Neves A."/>
            <person name="Rosa I.A."/>
            <person name="Tasca T."/>
            <person name="Bogo M.R."/>
            <person name="de Souza W."/>
        </authorList>
    </citation>
    <scope>NUCLEOTIDE SEQUENCE [LARGE SCALE GENOMIC DNA]</scope>
    <source>
        <strain evidence="1">K</strain>
    </source>
</reference>
<dbReference type="AlphaFoldDB" id="A0A1J4J2N2"/>
<evidence type="ECO:0000313" key="2">
    <source>
        <dbReference type="Proteomes" id="UP000179807"/>
    </source>
</evidence>
<name>A0A1J4J2N2_9EUKA</name>
<proteinExistence type="predicted"/>
<keyword evidence="1" id="KW-0413">Isomerase</keyword>
<dbReference type="UniPathway" id="UPA00126">
    <property type="reaction ID" value="UER00423"/>
</dbReference>
<dbReference type="PANTHER" id="PTHR10309:SF0">
    <property type="entry name" value="MANNOSE-6-PHOSPHATE ISOMERASE"/>
    <property type="match status" value="1"/>
</dbReference>
<dbReference type="InterPro" id="IPR016305">
    <property type="entry name" value="Mannose-6-P_Isomerase"/>
</dbReference>
<dbReference type="GO" id="GO:0004476">
    <property type="term" value="F:mannose-6-phosphate isomerase activity"/>
    <property type="evidence" value="ECO:0007669"/>
    <property type="project" value="InterPro"/>
</dbReference>
<dbReference type="SUPFAM" id="SSF51182">
    <property type="entry name" value="RmlC-like cupins"/>
    <property type="match status" value="1"/>
</dbReference>
<gene>
    <name evidence="1" type="ORF">TRFO_40702</name>
</gene>
<organism evidence="1 2">
    <name type="scientific">Tritrichomonas foetus</name>
    <dbReference type="NCBI Taxonomy" id="1144522"/>
    <lineage>
        <taxon>Eukaryota</taxon>
        <taxon>Metamonada</taxon>
        <taxon>Parabasalia</taxon>
        <taxon>Tritrichomonadida</taxon>
        <taxon>Tritrichomonadidae</taxon>
        <taxon>Tritrichomonas</taxon>
    </lineage>
</organism>
<dbReference type="GeneID" id="94848064"/>
<dbReference type="OrthoDB" id="6605218at2759"/>
<dbReference type="VEuPathDB" id="TrichDB:TRFO_40702"/>
<dbReference type="Proteomes" id="UP000179807">
    <property type="component" value="Unassembled WGS sequence"/>
</dbReference>
<dbReference type="RefSeq" id="XP_068346130.1">
    <property type="nucleotide sequence ID" value="XM_068513360.1"/>
</dbReference>
<dbReference type="PANTHER" id="PTHR10309">
    <property type="entry name" value="MANNOSE-6-PHOSPHATE ISOMERASE"/>
    <property type="match status" value="1"/>
</dbReference>
<dbReference type="InterPro" id="IPR011051">
    <property type="entry name" value="RmlC_Cupin_sf"/>
</dbReference>
<dbReference type="GO" id="GO:0009298">
    <property type="term" value="P:GDP-mannose biosynthetic process"/>
    <property type="evidence" value="ECO:0007669"/>
    <property type="project" value="UniProtKB-UniPathway"/>
</dbReference>
<comment type="caution">
    <text evidence="1">The sequence shown here is derived from an EMBL/GenBank/DDBJ whole genome shotgun (WGS) entry which is preliminary data.</text>
</comment>